<dbReference type="InterPro" id="IPR044304">
    <property type="entry name" value="NUBPL-like"/>
</dbReference>
<evidence type="ECO:0000256" key="7">
    <source>
        <dbReference type="ARBA" id="ARBA00023014"/>
    </source>
</evidence>
<sequence length="365" mass="39110">MSVTKEAVLKALATVDDPDLKKDLVTLNMIRDLEVDDDKISFSVVLTTPACPLKEMIKNDCLKAVSAVAGEDFPIEINMTSEVTSTRLDTTPLLPNVKNIIAVASGKGGVGKSTVTANLAVALAQSGAKVGVIDADIFGPSLPTMFNCEHEQPSIVKKGDKNLIVPIEQYGVKVISIGFLTPSDNAVVWRGPMASSALKQFIGDADWGALDYLLIDLPPGTSDIHLTLVQTVPVTGAIIVTTPQKVALADATKGLAMFKQPQINVPVLGVVENMAYFTPEELPDNKYYIFGQDGGRKLAEKFDLPLLGQIPVVQNIRESGDNGYPVVLKDNITAQSFKTLAQTLAQQVAIRNSSLLKTKKVEVNI</sequence>
<protein>
    <recommendedName>
        <fullName evidence="8">Iron-sulfur cluster carrier protein</fullName>
    </recommendedName>
</protein>
<proteinExistence type="inferred from homology"/>
<evidence type="ECO:0000256" key="5">
    <source>
        <dbReference type="ARBA" id="ARBA00022840"/>
    </source>
</evidence>
<comment type="subunit">
    <text evidence="8">Homodimer.</text>
</comment>
<feature type="domain" description="MIP18 family-like" evidence="9">
    <location>
        <begin position="5"/>
        <end position="70"/>
    </location>
</feature>
<keyword evidence="7 8" id="KW-0411">Iron-sulfur</keyword>
<dbReference type="InterPro" id="IPR027417">
    <property type="entry name" value="P-loop_NTPase"/>
</dbReference>
<dbReference type="InterPro" id="IPR019591">
    <property type="entry name" value="Mrp/NBP35_ATP-bd"/>
</dbReference>
<dbReference type="Gene3D" id="3.30.300.130">
    <property type="entry name" value="Fe-S cluster assembly (FSCA)"/>
    <property type="match status" value="1"/>
</dbReference>
<evidence type="ECO:0000313" key="10">
    <source>
        <dbReference type="EMBL" id="MDN5211137.1"/>
    </source>
</evidence>
<accession>A0ABT8L082</accession>
<dbReference type="PROSITE" id="PS01215">
    <property type="entry name" value="MRP"/>
    <property type="match status" value="1"/>
</dbReference>
<keyword evidence="8" id="KW-0378">Hydrolase</keyword>
<dbReference type="GO" id="GO:0005524">
    <property type="term" value="F:ATP binding"/>
    <property type="evidence" value="ECO:0007669"/>
    <property type="project" value="UniProtKB-KW"/>
</dbReference>
<comment type="similarity">
    <text evidence="1">In the N-terminal section; belongs to the MIP18 family.</text>
</comment>
<dbReference type="RefSeq" id="WP_346756472.1">
    <property type="nucleotide sequence ID" value="NZ_JAUJEB010000001.1"/>
</dbReference>
<dbReference type="InterPro" id="IPR033756">
    <property type="entry name" value="YlxH/NBP35"/>
</dbReference>
<evidence type="ECO:0000259" key="9">
    <source>
        <dbReference type="Pfam" id="PF01883"/>
    </source>
</evidence>
<reference evidence="10" key="1">
    <citation type="submission" date="2023-06" db="EMBL/GenBank/DDBJ databases">
        <title>Genomic of Agaribacillus aureum.</title>
        <authorList>
            <person name="Wang G."/>
        </authorList>
    </citation>
    <scope>NUCLEOTIDE SEQUENCE</scope>
    <source>
        <strain evidence="10">BMA12</strain>
    </source>
</reference>
<keyword evidence="6 8" id="KW-0408">Iron</keyword>
<dbReference type="PANTHER" id="PTHR42961:SF2">
    <property type="entry name" value="IRON-SULFUR PROTEIN NUBPL"/>
    <property type="match status" value="1"/>
</dbReference>
<gene>
    <name evidence="10" type="ORF">QQ020_03720</name>
</gene>
<dbReference type="InterPro" id="IPR000808">
    <property type="entry name" value="Mrp-like_CS"/>
</dbReference>
<evidence type="ECO:0000256" key="2">
    <source>
        <dbReference type="ARBA" id="ARBA00008205"/>
    </source>
</evidence>
<comment type="similarity">
    <text evidence="8">Belongs to the Mrp/NBP35 ATP-binding proteins family.</text>
</comment>
<organism evidence="10 11">
    <name type="scientific">Agaribacillus aureus</name>
    <dbReference type="NCBI Taxonomy" id="3051825"/>
    <lineage>
        <taxon>Bacteria</taxon>
        <taxon>Pseudomonadati</taxon>
        <taxon>Bacteroidota</taxon>
        <taxon>Cytophagia</taxon>
        <taxon>Cytophagales</taxon>
        <taxon>Splendidivirgaceae</taxon>
        <taxon>Agaribacillus</taxon>
    </lineage>
</organism>
<dbReference type="SUPFAM" id="SSF52540">
    <property type="entry name" value="P-loop containing nucleoside triphosphate hydrolases"/>
    <property type="match status" value="1"/>
</dbReference>
<evidence type="ECO:0000256" key="8">
    <source>
        <dbReference type="HAMAP-Rule" id="MF_02040"/>
    </source>
</evidence>
<dbReference type="CDD" id="cd02037">
    <property type="entry name" value="Mrp_NBP35"/>
    <property type="match status" value="1"/>
</dbReference>
<comment type="caution">
    <text evidence="10">The sequence shown here is derived from an EMBL/GenBank/DDBJ whole genome shotgun (WGS) entry which is preliminary data.</text>
</comment>
<dbReference type="Proteomes" id="UP001172083">
    <property type="component" value="Unassembled WGS sequence"/>
</dbReference>
<name>A0ABT8L082_9BACT</name>
<evidence type="ECO:0000256" key="1">
    <source>
        <dbReference type="ARBA" id="ARBA00007352"/>
    </source>
</evidence>
<dbReference type="EMBL" id="JAUJEB010000001">
    <property type="protein sequence ID" value="MDN5211137.1"/>
    <property type="molecule type" value="Genomic_DNA"/>
</dbReference>
<dbReference type="SUPFAM" id="SSF117916">
    <property type="entry name" value="Fe-S cluster assembly (FSCA) domain-like"/>
    <property type="match status" value="1"/>
</dbReference>
<comment type="function">
    <text evidence="8">Binds and transfers iron-sulfur (Fe-S) clusters to target apoproteins. Can hydrolyze ATP.</text>
</comment>
<keyword evidence="3 8" id="KW-0479">Metal-binding</keyword>
<evidence type="ECO:0000313" key="11">
    <source>
        <dbReference type="Proteomes" id="UP001172083"/>
    </source>
</evidence>
<keyword evidence="4 8" id="KW-0547">Nucleotide-binding</keyword>
<feature type="binding site" evidence="8">
    <location>
        <begin position="106"/>
        <end position="113"/>
    </location>
    <ligand>
        <name>ATP</name>
        <dbReference type="ChEBI" id="CHEBI:30616"/>
    </ligand>
</feature>
<dbReference type="PANTHER" id="PTHR42961">
    <property type="entry name" value="IRON-SULFUR PROTEIN NUBPL"/>
    <property type="match status" value="1"/>
</dbReference>
<dbReference type="InterPro" id="IPR002744">
    <property type="entry name" value="MIP18-like"/>
</dbReference>
<evidence type="ECO:0000256" key="3">
    <source>
        <dbReference type="ARBA" id="ARBA00022723"/>
    </source>
</evidence>
<keyword evidence="11" id="KW-1185">Reference proteome</keyword>
<dbReference type="Gene3D" id="3.40.50.300">
    <property type="entry name" value="P-loop containing nucleotide triphosphate hydrolases"/>
    <property type="match status" value="1"/>
</dbReference>
<keyword evidence="5 8" id="KW-0067">ATP-binding</keyword>
<dbReference type="Pfam" id="PF10609">
    <property type="entry name" value="ParA"/>
    <property type="match status" value="1"/>
</dbReference>
<dbReference type="InterPro" id="IPR034904">
    <property type="entry name" value="FSCA_dom_sf"/>
</dbReference>
<comment type="similarity">
    <text evidence="2">In the C-terminal section; belongs to the Mrp/NBP35 ATP-binding proteins family.</text>
</comment>
<evidence type="ECO:0000256" key="4">
    <source>
        <dbReference type="ARBA" id="ARBA00022741"/>
    </source>
</evidence>
<evidence type="ECO:0000256" key="6">
    <source>
        <dbReference type="ARBA" id="ARBA00023004"/>
    </source>
</evidence>
<dbReference type="Pfam" id="PF01883">
    <property type="entry name" value="FeS_assembly_P"/>
    <property type="match status" value="1"/>
</dbReference>
<dbReference type="HAMAP" id="MF_02040">
    <property type="entry name" value="Mrp_NBP35"/>
    <property type="match status" value="1"/>
</dbReference>